<dbReference type="InterPro" id="IPR028359">
    <property type="entry name" value="UDP_ManNAc/GlcNAc_DH"/>
</dbReference>
<evidence type="ECO:0000313" key="6">
    <source>
        <dbReference type="Proteomes" id="UP000294547"/>
    </source>
</evidence>
<dbReference type="PANTHER" id="PTHR43491:SF1">
    <property type="entry name" value="UDP-N-ACETYL-D-MANNOSAMINE DEHYDROGENASE"/>
    <property type="match status" value="1"/>
</dbReference>
<dbReference type="GO" id="GO:0051287">
    <property type="term" value="F:NAD binding"/>
    <property type="evidence" value="ECO:0007669"/>
    <property type="project" value="InterPro"/>
</dbReference>
<dbReference type="SUPFAM" id="SSF48179">
    <property type="entry name" value="6-phosphogluconate dehydrogenase C-terminal domain-like"/>
    <property type="match status" value="1"/>
</dbReference>
<dbReference type="SUPFAM" id="SSF52413">
    <property type="entry name" value="UDP-glucose/GDP-mannose dehydrogenase C-terminal domain"/>
    <property type="match status" value="1"/>
</dbReference>
<dbReference type="AlphaFoldDB" id="A0A4R6R8P7"/>
<dbReference type="PIRSF" id="PIRSF500136">
    <property type="entry name" value="UDP_ManNAc_DH"/>
    <property type="match status" value="1"/>
</dbReference>
<gene>
    <name evidence="5" type="ORF">EDD54_3579</name>
</gene>
<feature type="domain" description="UDP-glucose/GDP-mannose dehydrogenase C-terminal" evidence="4">
    <location>
        <begin position="334"/>
        <end position="433"/>
    </location>
</feature>
<dbReference type="InterPro" id="IPR014027">
    <property type="entry name" value="UDP-Glc/GDP-Man_DH_C"/>
</dbReference>
<dbReference type="InterPro" id="IPR014026">
    <property type="entry name" value="UDP-Glc/GDP-Man_DH_dimer"/>
</dbReference>
<dbReference type="Gene3D" id="3.40.50.720">
    <property type="entry name" value="NAD(P)-binding Rossmann-like Domain"/>
    <property type="match status" value="2"/>
</dbReference>
<dbReference type="GO" id="GO:0000271">
    <property type="term" value="P:polysaccharide biosynthetic process"/>
    <property type="evidence" value="ECO:0007669"/>
    <property type="project" value="InterPro"/>
</dbReference>
<comment type="similarity">
    <text evidence="3">Belongs to the UDP-glucose/GDP-mannose dehydrogenase family.</text>
</comment>
<name>A0A4R6R8P7_9HYPH</name>
<dbReference type="GO" id="GO:0016628">
    <property type="term" value="F:oxidoreductase activity, acting on the CH-CH group of donors, NAD or NADP as acceptor"/>
    <property type="evidence" value="ECO:0007669"/>
    <property type="project" value="InterPro"/>
</dbReference>
<evidence type="ECO:0000256" key="3">
    <source>
        <dbReference type="PIRNR" id="PIRNR000124"/>
    </source>
</evidence>
<dbReference type="NCBIfam" id="TIGR03026">
    <property type="entry name" value="NDP-sugDHase"/>
    <property type="match status" value="1"/>
</dbReference>
<dbReference type="Pfam" id="PF00984">
    <property type="entry name" value="UDPG_MGDP_dh"/>
    <property type="match status" value="1"/>
</dbReference>
<evidence type="ECO:0000259" key="4">
    <source>
        <dbReference type="SMART" id="SM00984"/>
    </source>
</evidence>
<dbReference type="RefSeq" id="WP_126539569.1">
    <property type="nucleotide sequence ID" value="NZ_BSPM01000007.1"/>
</dbReference>
<evidence type="ECO:0000256" key="1">
    <source>
        <dbReference type="ARBA" id="ARBA00023002"/>
    </source>
</evidence>
<dbReference type="InterPro" id="IPR001732">
    <property type="entry name" value="UDP-Glc/GDP-Man_DH_N"/>
</dbReference>
<dbReference type="Pfam" id="PF03720">
    <property type="entry name" value="UDPG_MGDP_dh_C"/>
    <property type="match status" value="1"/>
</dbReference>
<reference evidence="5 6" key="1">
    <citation type="submission" date="2019-03" db="EMBL/GenBank/DDBJ databases">
        <title>Genomic Encyclopedia of Type Strains, Phase IV (KMG-IV): sequencing the most valuable type-strain genomes for metagenomic binning, comparative biology and taxonomic classification.</title>
        <authorList>
            <person name="Goeker M."/>
        </authorList>
    </citation>
    <scope>NUCLEOTIDE SEQUENCE [LARGE SCALE GENOMIC DNA]</scope>
    <source>
        <strain evidence="5 6">DSM 102969</strain>
    </source>
</reference>
<dbReference type="PIRSF" id="PIRSF000124">
    <property type="entry name" value="UDPglc_GDPman_dh"/>
    <property type="match status" value="1"/>
</dbReference>
<dbReference type="InterPro" id="IPR036220">
    <property type="entry name" value="UDP-Glc/GDP-Man_DH_C_sf"/>
</dbReference>
<comment type="caution">
    <text evidence="5">The sequence shown here is derived from an EMBL/GenBank/DDBJ whole genome shotgun (WGS) entry which is preliminary data.</text>
</comment>
<dbReference type="InterPro" id="IPR036291">
    <property type="entry name" value="NAD(P)-bd_dom_sf"/>
</dbReference>
<dbReference type="Pfam" id="PF03721">
    <property type="entry name" value="UDPG_MGDP_dh_N"/>
    <property type="match status" value="1"/>
</dbReference>
<dbReference type="InterPro" id="IPR017476">
    <property type="entry name" value="UDP-Glc/GDP-Man"/>
</dbReference>
<sequence length="444" mass="48151">MTTCATELLDKLASRRAIVAVIGLGYVGLPLIRAVAESGLTAIGIDTDPTKIEMLKAGRNYLKHTGGEWIAPLVEAGRLRPTGDFATLAEADVIVICVPTPLTRHMQPDLSYVEATARSIAPHLAPGRLVVLESTTWPGTTTEVLKPILETSGLSCGRDFFVAFSPERADPGNAEYDATGRIPKVIGGDGAEAREAACAFYGLFVERIVPVENAATAEAVKLFENIFRSVNIALVNELKVVYRAMGIDIWQVIEAAKTKPFGFMPFYPGPGLGGHCIPIDPYYLSWKAKEFDVRSQFVELAGEINSAMPRWVVDRLAEALDRSAGTGLSRAHVLVVGIAYKKNVDDTRESPALRLIELLESRGARTSFHDPWAPVIPPTREHAALGGRRSVPLDPATIADYDAVLIVTDHDNVDWSALAEARLVVDTRNRAEREGLAGPRLVKL</sequence>
<keyword evidence="1" id="KW-0560">Oxidoreductase</keyword>
<keyword evidence="2" id="KW-0520">NAD</keyword>
<evidence type="ECO:0000256" key="2">
    <source>
        <dbReference type="ARBA" id="ARBA00023027"/>
    </source>
</evidence>
<accession>A0A4R6R8P7</accession>
<keyword evidence="6" id="KW-1185">Reference proteome</keyword>
<dbReference type="Proteomes" id="UP000294547">
    <property type="component" value="Unassembled WGS sequence"/>
</dbReference>
<dbReference type="SMART" id="SM00984">
    <property type="entry name" value="UDPG_MGDP_dh_C"/>
    <property type="match status" value="1"/>
</dbReference>
<organism evidence="5 6">
    <name type="scientific">Oharaeibacter diazotrophicus</name>
    <dbReference type="NCBI Taxonomy" id="1920512"/>
    <lineage>
        <taxon>Bacteria</taxon>
        <taxon>Pseudomonadati</taxon>
        <taxon>Pseudomonadota</taxon>
        <taxon>Alphaproteobacteria</taxon>
        <taxon>Hyphomicrobiales</taxon>
        <taxon>Pleomorphomonadaceae</taxon>
        <taxon>Oharaeibacter</taxon>
    </lineage>
</organism>
<dbReference type="SUPFAM" id="SSF51735">
    <property type="entry name" value="NAD(P)-binding Rossmann-fold domains"/>
    <property type="match status" value="1"/>
</dbReference>
<dbReference type="EMBL" id="SNXY01000010">
    <property type="protein sequence ID" value="TDP82312.1"/>
    <property type="molecule type" value="Genomic_DNA"/>
</dbReference>
<dbReference type="InterPro" id="IPR008927">
    <property type="entry name" value="6-PGluconate_DH-like_C_sf"/>
</dbReference>
<dbReference type="OrthoDB" id="9803238at2"/>
<protein>
    <submittedName>
        <fullName evidence="5">UDP-N-acetyl-D-glucosamine dehydrogenase</fullName>
    </submittedName>
</protein>
<dbReference type="PANTHER" id="PTHR43491">
    <property type="entry name" value="UDP-N-ACETYL-D-MANNOSAMINE DEHYDROGENASE"/>
    <property type="match status" value="1"/>
</dbReference>
<proteinExistence type="inferred from homology"/>
<dbReference type="GO" id="GO:0016616">
    <property type="term" value="F:oxidoreductase activity, acting on the CH-OH group of donors, NAD or NADP as acceptor"/>
    <property type="evidence" value="ECO:0007669"/>
    <property type="project" value="InterPro"/>
</dbReference>
<evidence type="ECO:0000313" key="5">
    <source>
        <dbReference type="EMBL" id="TDP82312.1"/>
    </source>
</evidence>